<protein>
    <submittedName>
        <fullName evidence="2">Uncharacterized protein</fullName>
    </submittedName>
</protein>
<name>A0AAD5LKD9_PYTIN</name>
<organism evidence="2 3">
    <name type="scientific">Pythium insidiosum</name>
    <name type="common">Pythiosis disease agent</name>
    <dbReference type="NCBI Taxonomy" id="114742"/>
    <lineage>
        <taxon>Eukaryota</taxon>
        <taxon>Sar</taxon>
        <taxon>Stramenopiles</taxon>
        <taxon>Oomycota</taxon>
        <taxon>Peronosporomycetes</taxon>
        <taxon>Pythiales</taxon>
        <taxon>Pythiaceae</taxon>
        <taxon>Pythium</taxon>
    </lineage>
</organism>
<feature type="region of interest" description="Disordered" evidence="1">
    <location>
        <begin position="67"/>
        <end position="89"/>
    </location>
</feature>
<evidence type="ECO:0000313" key="3">
    <source>
        <dbReference type="Proteomes" id="UP001209570"/>
    </source>
</evidence>
<feature type="region of interest" description="Disordered" evidence="1">
    <location>
        <begin position="1"/>
        <end position="43"/>
    </location>
</feature>
<dbReference type="AlphaFoldDB" id="A0AAD5LKD9"/>
<reference evidence="2" key="1">
    <citation type="submission" date="2021-12" db="EMBL/GenBank/DDBJ databases">
        <title>Prjna785345.</title>
        <authorList>
            <person name="Rujirawat T."/>
            <person name="Krajaejun T."/>
        </authorList>
    </citation>
    <scope>NUCLEOTIDE SEQUENCE</scope>
    <source>
        <strain evidence="2">Pi057C3</strain>
    </source>
</reference>
<gene>
    <name evidence="2" type="ORF">P43SY_005689</name>
</gene>
<accession>A0AAD5LKD9</accession>
<keyword evidence="3" id="KW-1185">Reference proteome</keyword>
<dbReference type="Proteomes" id="UP001209570">
    <property type="component" value="Unassembled WGS sequence"/>
</dbReference>
<sequence>MTSKESGDSTGRLKAVHDRKIGDKTMRSVWQRSHKDDQGKHEQYCVKGDVDEFENEWKLTAFGLAEQAKQKEAIKETPESKTKAPDSQA</sequence>
<proteinExistence type="predicted"/>
<evidence type="ECO:0000256" key="1">
    <source>
        <dbReference type="SAM" id="MobiDB-lite"/>
    </source>
</evidence>
<feature type="compositionally biased region" description="Basic and acidic residues" evidence="1">
    <location>
        <begin position="33"/>
        <end position="43"/>
    </location>
</feature>
<comment type="caution">
    <text evidence="2">The sequence shown here is derived from an EMBL/GenBank/DDBJ whole genome shotgun (WGS) entry which is preliminary data.</text>
</comment>
<feature type="compositionally biased region" description="Basic and acidic residues" evidence="1">
    <location>
        <begin position="68"/>
        <end position="89"/>
    </location>
</feature>
<feature type="compositionally biased region" description="Basic and acidic residues" evidence="1">
    <location>
        <begin position="15"/>
        <end position="26"/>
    </location>
</feature>
<dbReference type="EMBL" id="JAKCXM010000137">
    <property type="protein sequence ID" value="KAJ0401084.1"/>
    <property type="molecule type" value="Genomic_DNA"/>
</dbReference>
<evidence type="ECO:0000313" key="2">
    <source>
        <dbReference type="EMBL" id="KAJ0401084.1"/>
    </source>
</evidence>